<dbReference type="AlphaFoldDB" id="A0AAV4QGM4"/>
<name>A0AAV4QGM4_CAEEX</name>
<keyword evidence="1" id="KW-0732">Signal</keyword>
<evidence type="ECO:0000256" key="1">
    <source>
        <dbReference type="SAM" id="SignalP"/>
    </source>
</evidence>
<evidence type="ECO:0008006" key="4">
    <source>
        <dbReference type="Google" id="ProtNLM"/>
    </source>
</evidence>
<protein>
    <recommendedName>
        <fullName evidence="4">Secreted protein</fullName>
    </recommendedName>
</protein>
<proteinExistence type="predicted"/>
<dbReference type="EMBL" id="BPLR01006120">
    <property type="protein sequence ID" value="GIY07506.1"/>
    <property type="molecule type" value="Genomic_DNA"/>
</dbReference>
<evidence type="ECO:0000313" key="3">
    <source>
        <dbReference type="Proteomes" id="UP001054945"/>
    </source>
</evidence>
<accession>A0AAV4QGM4</accession>
<comment type="caution">
    <text evidence="2">The sequence shown here is derived from an EMBL/GenBank/DDBJ whole genome shotgun (WGS) entry which is preliminary data.</text>
</comment>
<organism evidence="2 3">
    <name type="scientific">Caerostris extrusa</name>
    <name type="common">Bark spider</name>
    <name type="synonym">Caerostris bankana</name>
    <dbReference type="NCBI Taxonomy" id="172846"/>
    <lineage>
        <taxon>Eukaryota</taxon>
        <taxon>Metazoa</taxon>
        <taxon>Ecdysozoa</taxon>
        <taxon>Arthropoda</taxon>
        <taxon>Chelicerata</taxon>
        <taxon>Arachnida</taxon>
        <taxon>Araneae</taxon>
        <taxon>Araneomorphae</taxon>
        <taxon>Entelegynae</taxon>
        <taxon>Araneoidea</taxon>
        <taxon>Araneidae</taxon>
        <taxon>Caerostris</taxon>
    </lineage>
</organism>
<keyword evidence="3" id="KW-1185">Reference proteome</keyword>
<sequence length="93" mass="11544">MRLKFFLKVIIKPLLPIYVLECCSREAPKNVFMNNALEEKRFRLLSLWRSTYFWMKTLRRFQFKYPFKEKEGKNRVSEIMDARRVFECLLRKE</sequence>
<reference evidence="2 3" key="1">
    <citation type="submission" date="2021-06" db="EMBL/GenBank/DDBJ databases">
        <title>Caerostris extrusa draft genome.</title>
        <authorList>
            <person name="Kono N."/>
            <person name="Arakawa K."/>
        </authorList>
    </citation>
    <scope>NUCLEOTIDE SEQUENCE [LARGE SCALE GENOMIC DNA]</scope>
</reference>
<evidence type="ECO:0000313" key="2">
    <source>
        <dbReference type="EMBL" id="GIY07506.1"/>
    </source>
</evidence>
<gene>
    <name evidence="2" type="ORF">CEXT_316271</name>
</gene>
<feature type="chain" id="PRO_5043383047" description="Secreted protein" evidence="1">
    <location>
        <begin position="22"/>
        <end position="93"/>
    </location>
</feature>
<dbReference type="Proteomes" id="UP001054945">
    <property type="component" value="Unassembled WGS sequence"/>
</dbReference>
<feature type="signal peptide" evidence="1">
    <location>
        <begin position="1"/>
        <end position="21"/>
    </location>
</feature>